<evidence type="ECO:0000313" key="1">
    <source>
        <dbReference type="EMBL" id="QBK87323.1"/>
    </source>
</evidence>
<name>A0A481YVK5_9VIRU</name>
<gene>
    <name evidence="1" type="ORF">LCMAC201_02330</name>
</gene>
<reference evidence="1" key="1">
    <citation type="journal article" date="2019" name="MBio">
        <title>Virus Genomes from Deep Sea Sediments Expand the Ocean Megavirome and Support Independent Origins of Viral Gigantism.</title>
        <authorList>
            <person name="Backstrom D."/>
            <person name="Yutin N."/>
            <person name="Jorgensen S.L."/>
            <person name="Dharamshi J."/>
            <person name="Homa F."/>
            <person name="Zaremba-Niedwiedzka K."/>
            <person name="Spang A."/>
            <person name="Wolf Y.I."/>
            <person name="Koonin E.V."/>
            <person name="Ettema T.J."/>
        </authorList>
    </citation>
    <scope>NUCLEOTIDE SEQUENCE</scope>
</reference>
<sequence length="172" mass="20038">MSYPLKFAEPHNIYSHLENWEKIKPNTLCWVDAERFGLCDAIIFVELIDENTVKLAPINVCYDDETDTFLTTQKEAPIPQDACKCYKGQGYDACSCVMVAIMNNNGKSIINWFRENQSDTIENVVNVKLEKIKHYSEHYSEWYIYGSRETCKEIFSPTNCNFSRLCHFAWCC</sequence>
<dbReference type="EMBL" id="MK500348">
    <property type="protein sequence ID" value="QBK87323.1"/>
    <property type="molecule type" value="Genomic_DNA"/>
</dbReference>
<organism evidence="1">
    <name type="scientific">Marseillevirus LCMAC201</name>
    <dbReference type="NCBI Taxonomy" id="2506605"/>
    <lineage>
        <taxon>Viruses</taxon>
        <taxon>Varidnaviria</taxon>
        <taxon>Bamfordvirae</taxon>
        <taxon>Nucleocytoviricota</taxon>
        <taxon>Megaviricetes</taxon>
        <taxon>Pimascovirales</taxon>
        <taxon>Pimascovirales incertae sedis</taxon>
        <taxon>Marseilleviridae</taxon>
    </lineage>
</organism>
<accession>A0A481YVK5</accession>
<protein>
    <submittedName>
        <fullName evidence="1">Uncharacterized protein</fullName>
    </submittedName>
</protein>
<proteinExistence type="predicted"/>